<sequence length="1011" mass="108532">MLLKRSRTGKLETGAALAALAIGLLSATSAMAQENVPPPADPVRTDDAEASIVVTGTRIRRDGFNEPTPATVFSAETTNDLGIVNAGDIVELIPQNTAFQSDATAGITAGADVGASFANLRGLNPDGGTRTLTLVNSRRFVPTSNGGSVDLNMIPTAMIERVETVTGGASAAYGSDAIAGVVNIILNTNLEGLRLQADYGQTFRGDGEDYHASAVYGTSFGDGRGHVVFGGEYQNVKGIGDCAAVRLWCAESWDIFSNEGDVLRDGTVTGYNTPGSSTFGEPNFVIAPNSKQAFNDSRGVVRNRGPANPAARNLRFNDDGTAIFDFDPGIYVNANTFGPRSGGDGESTYADSDIQTPQERYVGYLYAEYAFSDAIEAYTELTYSHREASNSGVTAGPRSTFFIKPDNAYLPDELVDLLDGTSFSLGKDVDSQIPAFNQVEADVFRGVLGFTGEIGSNWTWDVYYQYGKNDQHRDGRYSRVNTEFQYALDAVDEGQFLTGTPNGNVVCRETLAANPDPRSQGCAPLNLFGLDNLTQEAIDYAYRPIVQDFKYSQHVLAGVISGDLFAGFGAGPIGAAIGAEYRTEKGDVTNGDIPNFNDYAFTFGTDYGGSIDVFEAFGELNVPILADVPFAEILELNGAVRWTQNTADNANTGESKTTDAISYKLAGIWELGAGVRLRGSRSRDIRSPGFRELFNQQVPTEEGSSQGIVDNFNIPGSPGLGDDPTPILNGGSFALQPESADTTTLGVVFRPDFIPGLRLSADWYQIEVTDTVTTLPGQRIVDFCGDFDLFCDRITFASPNDITFVDARQVNLGSLDVRGFDFELAYNLPLYEVFAGSEGAVSLRLLANHQYDFQVQADPTTPVIDYAGQSGPVTNGGDFNPAPDWIYNGFLSYDDDNFNATLSVRHIPSGIYDVEKIGPQDAGYDPSLPDSINDNRVDSATYFGLAMSYQIPINAGGDRYVEVFGAIQNLFDTKPPVAPGGGGLGGSNYPTNPVYFDTFGSRFRAGVRLRY</sequence>
<keyword evidence="11" id="KW-1185">Reference proteome</keyword>
<proteinExistence type="inferred from homology"/>
<dbReference type="PANTHER" id="PTHR47234">
    <property type="match status" value="1"/>
</dbReference>
<dbReference type="SUPFAM" id="SSF56935">
    <property type="entry name" value="Porins"/>
    <property type="match status" value="1"/>
</dbReference>
<dbReference type="InterPro" id="IPR012910">
    <property type="entry name" value="Plug_dom"/>
</dbReference>
<keyword evidence="3 7" id="KW-1134">Transmembrane beta strand</keyword>
<dbReference type="PANTHER" id="PTHR47234:SF2">
    <property type="entry name" value="TONB-DEPENDENT RECEPTOR"/>
    <property type="match status" value="1"/>
</dbReference>
<accession>A0A844XAF0</accession>
<evidence type="ECO:0000256" key="5">
    <source>
        <dbReference type="ARBA" id="ARBA00023136"/>
    </source>
</evidence>
<dbReference type="Gene3D" id="2.40.170.20">
    <property type="entry name" value="TonB-dependent receptor, beta-barrel domain"/>
    <property type="match status" value="1"/>
</dbReference>
<evidence type="ECO:0000313" key="11">
    <source>
        <dbReference type="Proteomes" id="UP000461409"/>
    </source>
</evidence>
<dbReference type="Gene3D" id="2.170.130.10">
    <property type="entry name" value="TonB-dependent receptor, plug domain"/>
    <property type="match status" value="1"/>
</dbReference>
<evidence type="ECO:0000256" key="7">
    <source>
        <dbReference type="PROSITE-ProRule" id="PRU01360"/>
    </source>
</evidence>
<organism evidence="10 11">
    <name type="scientific">Aurantiacibacter rhizosphaerae</name>
    <dbReference type="NCBI Taxonomy" id="2691582"/>
    <lineage>
        <taxon>Bacteria</taxon>
        <taxon>Pseudomonadati</taxon>
        <taxon>Pseudomonadota</taxon>
        <taxon>Alphaproteobacteria</taxon>
        <taxon>Sphingomonadales</taxon>
        <taxon>Erythrobacteraceae</taxon>
        <taxon>Aurantiacibacter</taxon>
    </lineage>
</organism>
<reference evidence="10 11" key="2">
    <citation type="submission" date="2020-02" db="EMBL/GenBank/DDBJ databases">
        <title>Erythrobacter dongmakensis sp. nov., isolated from a tidal mudflat.</title>
        <authorList>
            <person name="Kim I.S."/>
        </authorList>
    </citation>
    <scope>NUCLEOTIDE SEQUENCE [LARGE SCALE GENOMIC DNA]</scope>
    <source>
        <strain evidence="10 11">GH3-10</strain>
    </source>
</reference>
<dbReference type="Pfam" id="PF07715">
    <property type="entry name" value="Plug"/>
    <property type="match status" value="1"/>
</dbReference>
<comment type="similarity">
    <text evidence="7">Belongs to the TonB-dependent receptor family.</text>
</comment>
<dbReference type="PROSITE" id="PS52016">
    <property type="entry name" value="TONB_DEPENDENT_REC_3"/>
    <property type="match status" value="1"/>
</dbReference>
<dbReference type="InterPro" id="IPR037066">
    <property type="entry name" value="Plug_dom_sf"/>
</dbReference>
<dbReference type="RefSeq" id="WP_160485007.1">
    <property type="nucleotide sequence ID" value="NZ_WUBR01000001.1"/>
</dbReference>
<keyword evidence="8" id="KW-0732">Signal</keyword>
<feature type="chain" id="PRO_5032679340" evidence="8">
    <location>
        <begin position="33"/>
        <end position="1011"/>
    </location>
</feature>
<evidence type="ECO:0000256" key="2">
    <source>
        <dbReference type="ARBA" id="ARBA00022448"/>
    </source>
</evidence>
<dbReference type="Proteomes" id="UP000461409">
    <property type="component" value="Unassembled WGS sequence"/>
</dbReference>
<dbReference type="EMBL" id="WUBR01000001">
    <property type="protein sequence ID" value="MWV27441.1"/>
    <property type="molecule type" value="Genomic_DNA"/>
</dbReference>
<evidence type="ECO:0000256" key="3">
    <source>
        <dbReference type="ARBA" id="ARBA00022452"/>
    </source>
</evidence>
<feature type="signal peptide" evidence="8">
    <location>
        <begin position="1"/>
        <end position="32"/>
    </location>
</feature>
<name>A0A844XAF0_9SPHN</name>
<keyword evidence="10" id="KW-0675">Receptor</keyword>
<evidence type="ECO:0000256" key="6">
    <source>
        <dbReference type="ARBA" id="ARBA00023237"/>
    </source>
</evidence>
<dbReference type="GO" id="GO:0009279">
    <property type="term" value="C:cell outer membrane"/>
    <property type="evidence" value="ECO:0007669"/>
    <property type="project" value="UniProtKB-SubCell"/>
</dbReference>
<dbReference type="AlphaFoldDB" id="A0A844XAF0"/>
<keyword evidence="5 7" id="KW-0472">Membrane</keyword>
<evidence type="ECO:0000313" key="10">
    <source>
        <dbReference type="EMBL" id="MWV27441.1"/>
    </source>
</evidence>
<keyword evidence="6 7" id="KW-0998">Cell outer membrane</keyword>
<comment type="caution">
    <text evidence="10">The sequence shown here is derived from an EMBL/GenBank/DDBJ whole genome shotgun (WGS) entry which is preliminary data.</text>
</comment>
<evidence type="ECO:0000256" key="4">
    <source>
        <dbReference type="ARBA" id="ARBA00022692"/>
    </source>
</evidence>
<keyword evidence="4 7" id="KW-0812">Transmembrane</keyword>
<comment type="subcellular location">
    <subcellularLocation>
        <location evidence="1 7">Cell outer membrane</location>
        <topology evidence="1 7">Multi-pass membrane protein</topology>
    </subcellularLocation>
</comment>
<dbReference type="InterPro" id="IPR036942">
    <property type="entry name" value="Beta-barrel_TonB_sf"/>
</dbReference>
<gene>
    <name evidence="10" type="ORF">GRF63_05935</name>
</gene>
<evidence type="ECO:0000256" key="1">
    <source>
        <dbReference type="ARBA" id="ARBA00004571"/>
    </source>
</evidence>
<keyword evidence="2 7" id="KW-0813">Transport</keyword>
<protein>
    <submittedName>
        <fullName evidence="10">TonB-dependent receptor</fullName>
    </submittedName>
</protein>
<dbReference type="InterPro" id="IPR039426">
    <property type="entry name" value="TonB-dep_rcpt-like"/>
</dbReference>
<evidence type="ECO:0000259" key="9">
    <source>
        <dbReference type="Pfam" id="PF07715"/>
    </source>
</evidence>
<feature type="domain" description="TonB-dependent receptor plug" evidence="9">
    <location>
        <begin position="66"/>
        <end position="181"/>
    </location>
</feature>
<reference evidence="10 11" key="1">
    <citation type="submission" date="2019-12" db="EMBL/GenBank/DDBJ databases">
        <authorList>
            <person name="Lee S.D."/>
        </authorList>
    </citation>
    <scope>NUCLEOTIDE SEQUENCE [LARGE SCALE GENOMIC DNA]</scope>
    <source>
        <strain evidence="10 11">GH3-10</strain>
    </source>
</reference>
<evidence type="ECO:0000256" key="8">
    <source>
        <dbReference type="SAM" id="SignalP"/>
    </source>
</evidence>